<evidence type="ECO:0000313" key="3">
    <source>
        <dbReference type="Proteomes" id="UP001589783"/>
    </source>
</evidence>
<comment type="caution">
    <text evidence="2">The sequence shown here is derived from an EMBL/GenBank/DDBJ whole genome shotgun (WGS) entry which is preliminary data.</text>
</comment>
<dbReference type="Pfam" id="PF10969">
    <property type="entry name" value="DUF2771"/>
    <property type="match status" value="1"/>
</dbReference>
<keyword evidence="1" id="KW-0812">Transmembrane</keyword>
<accession>A0ABV6H6J8</accession>
<keyword evidence="1" id="KW-1133">Transmembrane helix</keyword>
<reference evidence="2 3" key="1">
    <citation type="submission" date="2024-09" db="EMBL/GenBank/DDBJ databases">
        <authorList>
            <person name="Sun Q."/>
            <person name="Mori K."/>
        </authorList>
    </citation>
    <scope>NUCLEOTIDE SEQUENCE [LARGE SCALE GENOMIC DNA]</scope>
    <source>
        <strain evidence="2 3">CCM 7957</strain>
    </source>
</reference>
<evidence type="ECO:0000313" key="2">
    <source>
        <dbReference type="EMBL" id="MFC0314445.1"/>
    </source>
</evidence>
<name>A0ABV6H6J8_9ACTN</name>
<keyword evidence="3" id="KW-1185">Reference proteome</keyword>
<dbReference type="Proteomes" id="UP001589783">
    <property type="component" value="Unassembled WGS sequence"/>
</dbReference>
<sequence>MSLQPADKKALTILAAVGLVMVAVIAIATTLLVRAHDESDPKISVSTGKTYLQVAPSYWCSLQMTDCRPAALSNEQIGALPVTALPVPLDRSLVLSVPAEIATKPWTLTALYATGAGIQPVTWVKTSGTSYTEVLESTPRRVLLGIEVKAFSAVVEDAPDGIESGQGSIPFRGHYAVDTAPEGFVITNQTVLPEVRGTA</sequence>
<keyword evidence="1" id="KW-0472">Membrane</keyword>
<protein>
    <submittedName>
        <fullName evidence="2">DUF2771 family protein</fullName>
    </submittedName>
</protein>
<dbReference type="EMBL" id="JBHLWV010000016">
    <property type="protein sequence ID" value="MFC0314445.1"/>
    <property type="molecule type" value="Genomic_DNA"/>
</dbReference>
<evidence type="ECO:0000256" key="1">
    <source>
        <dbReference type="SAM" id="Phobius"/>
    </source>
</evidence>
<feature type="transmembrane region" description="Helical" evidence="1">
    <location>
        <begin position="12"/>
        <end position="33"/>
    </location>
</feature>
<proteinExistence type="predicted"/>
<dbReference type="RefSeq" id="WP_382362237.1">
    <property type="nucleotide sequence ID" value="NZ_JBHLWV010000016.1"/>
</dbReference>
<gene>
    <name evidence="2" type="ORF">ACFFJD_06205</name>
</gene>
<dbReference type="InterPro" id="IPR024495">
    <property type="entry name" value="DUF2771"/>
</dbReference>
<organism evidence="2 3">
    <name type="scientific">Gordonia phosphorivorans</name>
    <dbReference type="NCBI Taxonomy" id="1056982"/>
    <lineage>
        <taxon>Bacteria</taxon>
        <taxon>Bacillati</taxon>
        <taxon>Actinomycetota</taxon>
        <taxon>Actinomycetes</taxon>
        <taxon>Mycobacteriales</taxon>
        <taxon>Gordoniaceae</taxon>
        <taxon>Gordonia</taxon>
    </lineage>
</organism>